<dbReference type="RefSeq" id="WP_099881382.1">
    <property type="nucleotide sequence ID" value="NZ_CP024608.1"/>
</dbReference>
<name>A0A2D2DTT4_9BURK</name>
<proteinExistence type="predicted"/>
<accession>A0A2D2DTT4</accession>
<dbReference type="EMBL" id="CP024608">
    <property type="protein sequence ID" value="ATQ78389.1"/>
    <property type="molecule type" value="Genomic_DNA"/>
</dbReference>
<dbReference type="Pfam" id="PF19921">
    <property type="entry name" value="bpX5"/>
    <property type="match status" value="1"/>
</dbReference>
<evidence type="ECO:0000313" key="3">
    <source>
        <dbReference type="Proteomes" id="UP000229897"/>
    </source>
</evidence>
<dbReference type="OrthoDB" id="6637315at2"/>
<dbReference type="Proteomes" id="UP000229897">
    <property type="component" value="Chromosome"/>
</dbReference>
<organism evidence="2 3">
    <name type="scientific">Massilia violaceinigra</name>
    <dbReference type="NCBI Taxonomy" id="2045208"/>
    <lineage>
        <taxon>Bacteria</taxon>
        <taxon>Pseudomonadati</taxon>
        <taxon>Pseudomonadota</taxon>
        <taxon>Betaproteobacteria</taxon>
        <taxon>Burkholderiales</taxon>
        <taxon>Oxalobacteraceae</taxon>
        <taxon>Telluria group</taxon>
        <taxon>Massilia</taxon>
    </lineage>
</organism>
<evidence type="ECO:0000259" key="1">
    <source>
        <dbReference type="Pfam" id="PF19921"/>
    </source>
</evidence>
<dbReference type="KEGG" id="mass:CR152_30660"/>
<dbReference type="AlphaFoldDB" id="A0A2D2DTT4"/>
<gene>
    <name evidence="2" type="ORF">CR152_30660</name>
</gene>
<sequence length="139" mass="14851">MNALGWIARPGAAPEPGGQVSQGAVMRQVLARLALCSDAQLDALTAVATRDMLVLLGRGAALPWVDGARYCAPDPLQRMLWLPTDVVPQLPLDLVLANLSARGASLPFLLWNEPEQVLPIGQPIALNRASLAWLGQELE</sequence>
<keyword evidence="3" id="KW-1185">Reference proteome</keyword>
<evidence type="ECO:0000313" key="2">
    <source>
        <dbReference type="EMBL" id="ATQ78389.1"/>
    </source>
</evidence>
<dbReference type="InterPro" id="IPR045548">
    <property type="entry name" value="bpX5"/>
</dbReference>
<reference evidence="2" key="1">
    <citation type="submission" date="2017-10" db="EMBL/GenBank/DDBJ databases">
        <title>Massilia psychrophilum sp. nov., a novel purple-pigmented bacterium isolated from Tianshan glacier, Xinjiang Municipality, China.</title>
        <authorList>
            <person name="Wang H."/>
        </authorList>
    </citation>
    <scope>NUCLEOTIDE SEQUENCE [LARGE SCALE GENOMIC DNA]</scope>
    <source>
        <strain evidence="2">B2</strain>
    </source>
</reference>
<feature type="domain" description="MoxR-vWA-beta-propeller ternary system" evidence="1">
    <location>
        <begin position="6"/>
        <end position="136"/>
    </location>
</feature>
<protein>
    <recommendedName>
        <fullName evidence="1">MoxR-vWA-beta-propeller ternary system domain-containing protein</fullName>
    </recommendedName>
</protein>